<gene>
    <name evidence="1" type="ORF">ANN_14829</name>
</gene>
<proteinExistence type="predicted"/>
<dbReference type="EMBL" id="JAJSOF020000019">
    <property type="protein sequence ID" value="KAJ4438876.1"/>
    <property type="molecule type" value="Genomic_DNA"/>
</dbReference>
<accession>A0ABQ8SYL0</accession>
<comment type="caution">
    <text evidence="1">The sequence shown here is derived from an EMBL/GenBank/DDBJ whole genome shotgun (WGS) entry which is preliminary data.</text>
</comment>
<organism evidence="1 2">
    <name type="scientific">Periplaneta americana</name>
    <name type="common">American cockroach</name>
    <name type="synonym">Blatta americana</name>
    <dbReference type="NCBI Taxonomy" id="6978"/>
    <lineage>
        <taxon>Eukaryota</taxon>
        <taxon>Metazoa</taxon>
        <taxon>Ecdysozoa</taxon>
        <taxon>Arthropoda</taxon>
        <taxon>Hexapoda</taxon>
        <taxon>Insecta</taxon>
        <taxon>Pterygota</taxon>
        <taxon>Neoptera</taxon>
        <taxon>Polyneoptera</taxon>
        <taxon>Dictyoptera</taxon>
        <taxon>Blattodea</taxon>
        <taxon>Blattoidea</taxon>
        <taxon>Blattidae</taxon>
        <taxon>Blattinae</taxon>
        <taxon>Periplaneta</taxon>
    </lineage>
</organism>
<sequence>MAGLCEGGNERPGSLIAICKNSKSIGGHVRPPGRAGRVKPLVDSRKVTGQAAGHRALFNLTSRLVADNLFCFTSHTRVLFCVAL</sequence>
<reference evidence="1 2" key="1">
    <citation type="journal article" date="2022" name="Allergy">
        <title>Genome assembly and annotation of Periplaneta americana reveal a comprehensive cockroach allergen profile.</title>
        <authorList>
            <person name="Wang L."/>
            <person name="Xiong Q."/>
            <person name="Saelim N."/>
            <person name="Wang L."/>
            <person name="Nong W."/>
            <person name="Wan A.T."/>
            <person name="Shi M."/>
            <person name="Liu X."/>
            <person name="Cao Q."/>
            <person name="Hui J.H.L."/>
            <person name="Sookrung N."/>
            <person name="Leung T.F."/>
            <person name="Tungtrongchitr A."/>
            <person name="Tsui S.K.W."/>
        </authorList>
    </citation>
    <scope>NUCLEOTIDE SEQUENCE [LARGE SCALE GENOMIC DNA]</scope>
    <source>
        <strain evidence="1">PWHHKU_190912</strain>
    </source>
</reference>
<evidence type="ECO:0000313" key="1">
    <source>
        <dbReference type="EMBL" id="KAJ4438876.1"/>
    </source>
</evidence>
<keyword evidence="2" id="KW-1185">Reference proteome</keyword>
<evidence type="ECO:0000313" key="2">
    <source>
        <dbReference type="Proteomes" id="UP001148838"/>
    </source>
</evidence>
<protein>
    <submittedName>
        <fullName evidence="1">Uncharacterized protein</fullName>
    </submittedName>
</protein>
<dbReference type="Proteomes" id="UP001148838">
    <property type="component" value="Unassembled WGS sequence"/>
</dbReference>
<name>A0ABQ8SYL0_PERAM</name>